<dbReference type="RefSeq" id="WP_404615528.1">
    <property type="nucleotide sequence ID" value="NZ_JBIYDN010000066.1"/>
</dbReference>
<evidence type="ECO:0000313" key="2">
    <source>
        <dbReference type="Proteomes" id="UP001620514"/>
    </source>
</evidence>
<dbReference type="PROSITE" id="PS51257">
    <property type="entry name" value="PROKAR_LIPOPROTEIN"/>
    <property type="match status" value="1"/>
</dbReference>
<evidence type="ECO:0000313" key="1">
    <source>
        <dbReference type="EMBL" id="MFK4448893.1"/>
    </source>
</evidence>
<dbReference type="Proteomes" id="UP001620514">
    <property type="component" value="Unassembled WGS sequence"/>
</dbReference>
<sequence>MKSSPYFTLVAAISASTLLLVSCGGDSDNHQPASTIPTQDADMYLTCPVVYKGFWFVQCVGSRTDGMPTVDQ</sequence>
<dbReference type="EMBL" id="JBIYDN010000066">
    <property type="protein sequence ID" value="MFK4448893.1"/>
    <property type="molecule type" value="Genomic_DNA"/>
</dbReference>
<protein>
    <recommendedName>
        <fullName evidence="3">Lipoprotein</fullName>
    </recommendedName>
</protein>
<gene>
    <name evidence="1" type="ORF">ABH943_008937</name>
</gene>
<name>A0ABW8MYS0_9BURK</name>
<accession>A0ABW8MYS0</accession>
<organism evidence="1 2">
    <name type="scientific">Caballeronia udeis</name>
    <dbReference type="NCBI Taxonomy" id="1232866"/>
    <lineage>
        <taxon>Bacteria</taxon>
        <taxon>Pseudomonadati</taxon>
        <taxon>Pseudomonadota</taxon>
        <taxon>Betaproteobacteria</taxon>
        <taxon>Burkholderiales</taxon>
        <taxon>Burkholderiaceae</taxon>
        <taxon>Caballeronia</taxon>
    </lineage>
</organism>
<feature type="non-terminal residue" evidence="1">
    <location>
        <position position="72"/>
    </location>
</feature>
<reference evidence="1 2" key="1">
    <citation type="submission" date="2024-10" db="EMBL/GenBank/DDBJ databases">
        <authorList>
            <person name="Deangelis K."/>
            <person name="Huntemann M."/>
            <person name="Clum A."/>
            <person name="Wang J."/>
            <person name="Palaniappan K."/>
            <person name="Ritter S."/>
            <person name="Chen I.-M."/>
            <person name="Stamatis D."/>
            <person name="Reddy T."/>
            <person name="O'Malley R."/>
            <person name="Daum C."/>
            <person name="Ng V."/>
            <person name="Ivanova N."/>
            <person name="Kyrpides N."/>
            <person name="Woyke T."/>
        </authorList>
    </citation>
    <scope>NUCLEOTIDE SEQUENCE [LARGE SCALE GENOMIC DNA]</scope>
    <source>
        <strain evidence="1 2">GAS97</strain>
    </source>
</reference>
<evidence type="ECO:0008006" key="3">
    <source>
        <dbReference type="Google" id="ProtNLM"/>
    </source>
</evidence>
<reference evidence="1 2" key="2">
    <citation type="submission" date="2024-11" db="EMBL/GenBank/DDBJ databases">
        <title>Using genomics to understand microbial adaptation to soil warming.</title>
        <authorList>
            <person name="Deangelis K.M. PhD."/>
        </authorList>
    </citation>
    <scope>NUCLEOTIDE SEQUENCE [LARGE SCALE GENOMIC DNA]</scope>
    <source>
        <strain evidence="1 2">GAS97</strain>
    </source>
</reference>
<comment type="caution">
    <text evidence="1">The sequence shown here is derived from an EMBL/GenBank/DDBJ whole genome shotgun (WGS) entry which is preliminary data.</text>
</comment>
<keyword evidence="2" id="KW-1185">Reference proteome</keyword>
<proteinExistence type="predicted"/>